<proteinExistence type="predicted"/>
<protein>
    <submittedName>
        <fullName evidence="1">Uncharacterized protein</fullName>
    </submittedName>
</protein>
<dbReference type="AlphaFoldDB" id="A0A0E9XJH4"/>
<dbReference type="EMBL" id="GBXM01006744">
    <property type="protein sequence ID" value="JAI01834.1"/>
    <property type="molecule type" value="Transcribed_RNA"/>
</dbReference>
<organism evidence="1">
    <name type="scientific">Anguilla anguilla</name>
    <name type="common">European freshwater eel</name>
    <name type="synonym">Muraena anguilla</name>
    <dbReference type="NCBI Taxonomy" id="7936"/>
    <lineage>
        <taxon>Eukaryota</taxon>
        <taxon>Metazoa</taxon>
        <taxon>Chordata</taxon>
        <taxon>Craniata</taxon>
        <taxon>Vertebrata</taxon>
        <taxon>Euteleostomi</taxon>
        <taxon>Actinopterygii</taxon>
        <taxon>Neopterygii</taxon>
        <taxon>Teleostei</taxon>
        <taxon>Anguilliformes</taxon>
        <taxon>Anguillidae</taxon>
        <taxon>Anguilla</taxon>
    </lineage>
</organism>
<reference evidence="1" key="2">
    <citation type="journal article" date="2015" name="Fish Shellfish Immunol.">
        <title>Early steps in the European eel (Anguilla anguilla)-Vibrio vulnificus interaction in the gills: Role of the RtxA13 toxin.</title>
        <authorList>
            <person name="Callol A."/>
            <person name="Pajuelo D."/>
            <person name="Ebbesson L."/>
            <person name="Teles M."/>
            <person name="MacKenzie S."/>
            <person name="Amaro C."/>
        </authorList>
    </citation>
    <scope>NUCLEOTIDE SEQUENCE</scope>
</reference>
<reference evidence="1" key="1">
    <citation type="submission" date="2014-11" db="EMBL/GenBank/DDBJ databases">
        <authorList>
            <person name="Amaro Gonzalez C."/>
        </authorList>
    </citation>
    <scope>NUCLEOTIDE SEQUENCE</scope>
</reference>
<accession>A0A0E9XJH4</accession>
<name>A0A0E9XJH4_ANGAN</name>
<evidence type="ECO:0000313" key="1">
    <source>
        <dbReference type="EMBL" id="JAI01834.1"/>
    </source>
</evidence>
<sequence length="16" mass="1816">MFSFISALQLSILMNT</sequence>